<dbReference type="SUPFAM" id="SSF55620">
    <property type="entry name" value="Tetrahydrobiopterin biosynthesis enzymes-like"/>
    <property type="match status" value="1"/>
</dbReference>
<comment type="function">
    <text evidence="6">Catalyzes the conversion of 7,8-dihydroneopterin to 6-hydroxymethyl-7,8-dihydropterin.</text>
</comment>
<sequence length="125" mass="13660">MTDHILVHRIAIYAHHGLTAEEATLGQRFFISLDCTLDLSVAGRADDWDVSVCYAKLTAATTRVATARRFRTIEAVAEAVAGTLLDEFPRIDTITVQVDKPSAPVPAIIDGVSVRIHRVRAGHRV</sequence>
<dbReference type="InterPro" id="IPR006156">
    <property type="entry name" value="Dihydroneopterin_aldolase"/>
</dbReference>
<evidence type="ECO:0000256" key="3">
    <source>
        <dbReference type="ARBA" id="ARBA00005708"/>
    </source>
</evidence>
<protein>
    <recommendedName>
        <fullName evidence="6">7,8-dihydroneopterin aldolase</fullName>
        <ecNumber evidence="6">4.1.2.25</ecNumber>
    </recommendedName>
</protein>
<dbReference type="AlphaFoldDB" id="A0A7X0EF93"/>
<comment type="caution">
    <text evidence="8">The sequence shown here is derived from an EMBL/GenBank/DDBJ whole genome shotgun (WGS) entry which is preliminary data.</text>
</comment>
<dbReference type="PANTHER" id="PTHR42844">
    <property type="entry name" value="DIHYDRONEOPTERIN ALDOLASE 1-RELATED"/>
    <property type="match status" value="1"/>
</dbReference>
<dbReference type="GO" id="GO:0004150">
    <property type="term" value="F:dihydroneopterin aldolase activity"/>
    <property type="evidence" value="ECO:0007669"/>
    <property type="project" value="UniProtKB-UniRule"/>
</dbReference>
<dbReference type="EMBL" id="JACIIZ010000013">
    <property type="protein sequence ID" value="MBB6253785.1"/>
    <property type="molecule type" value="Genomic_DNA"/>
</dbReference>
<accession>A0A7X0EF93</accession>
<dbReference type="SMART" id="SM00905">
    <property type="entry name" value="FolB"/>
    <property type="match status" value="1"/>
</dbReference>
<dbReference type="EC" id="4.1.2.25" evidence="6"/>
<dbReference type="Gene3D" id="3.30.1130.10">
    <property type="match status" value="1"/>
</dbReference>
<evidence type="ECO:0000256" key="4">
    <source>
        <dbReference type="ARBA" id="ARBA00022909"/>
    </source>
</evidence>
<keyword evidence="5 6" id="KW-0456">Lyase</keyword>
<comment type="catalytic activity">
    <reaction evidence="1 6">
        <text>7,8-dihydroneopterin = 6-hydroxymethyl-7,8-dihydropterin + glycolaldehyde</text>
        <dbReference type="Rhea" id="RHEA:10540"/>
        <dbReference type="ChEBI" id="CHEBI:17001"/>
        <dbReference type="ChEBI" id="CHEBI:17071"/>
        <dbReference type="ChEBI" id="CHEBI:44841"/>
        <dbReference type="EC" id="4.1.2.25"/>
    </reaction>
</comment>
<proteinExistence type="inferred from homology"/>
<dbReference type="RefSeq" id="WP_184805014.1">
    <property type="nucleotide sequence ID" value="NZ_JACIIZ010000013.1"/>
</dbReference>
<evidence type="ECO:0000259" key="7">
    <source>
        <dbReference type="SMART" id="SM00905"/>
    </source>
</evidence>
<evidence type="ECO:0000313" key="8">
    <source>
        <dbReference type="EMBL" id="MBB6253785.1"/>
    </source>
</evidence>
<dbReference type="InterPro" id="IPR043133">
    <property type="entry name" value="GTP-CH-I_C/QueF"/>
</dbReference>
<evidence type="ECO:0000256" key="5">
    <source>
        <dbReference type="ARBA" id="ARBA00023239"/>
    </source>
</evidence>
<dbReference type="GO" id="GO:0046656">
    <property type="term" value="P:folic acid biosynthetic process"/>
    <property type="evidence" value="ECO:0007669"/>
    <property type="project" value="UniProtKB-UniRule"/>
</dbReference>
<dbReference type="UniPathway" id="UPA00077">
    <property type="reaction ID" value="UER00154"/>
</dbReference>
<keyword evidence="9" id="KW-1185">Reference proteome</keyword>
<dbReference type="InterPro" id="IPR006157">
    <property type="entry name" value="FolB_dom"/>
</dbReference>
<dbReference type="Proteomes" id="UP000539175">
    <property type="component" value="Unassembled WGS sequence"/>
</dbReference>
<dbReference type="NCBIfam" id="TIGR00526">
    <property type="entry name" value="folB_dom"/>
    <property type="match status" value="1"/>
</dbReference>
<comment type="pathway">
    <text evidence="2 6">Cofactor biosynthesis; tetrahydrofolate biosynthesis; 2-amino-4-hydroxy-6-hydroxymethyl-7,8-dihydropteridine diphosphate from 7,8-dihydroneopterin triphosphate: step 3/4.</text>
</comment>
<dbReference type="NCBIfam" id="TIGR00525">
    <property type="entry name" value="folB"/>
    <property type="match status" value="1"/>
</dbReference>
<reference evidence="8 9" key="1">
    <citation type="submission" date="2020-08" db="EMBL/GenBank/DDBJ databases">
        <title>Genomic Encyclopedia of Type Strains, Phase IV (KMG-IV): sequencing the most valuable type-strain genomes for metagenomic binning, comparative biology and taxonomic classification.</title>
        <authorList>
            <person name="Goeker M."/>
        </authorList>
    </citation>
    <scope>NUCLEOTIDE SEQUENCE [LARGE SCALE GENOMIC DNA]</scope>
    <source>
        <strain evidence="8 9">DSM 22198</strain>
    </source>
</reference>
<dbReference type="PANTHER" id="PTHR42844:SF1">
    <property type="entry name" value="DIHYDRONEOPTERIN ALDOLASE 1-RELATED"/>
    <property type="match status" value="1"/>
</dbReference>
<evidence type="ECO:0000256" key="1">
    <source>
        <dbReference type="ARBA" id="ARBA00001353"/>
    </source>
</evidence>
<feature type="domain" description="Dihydroneopterin aldolase/epimerase" evidence="7">
    <location>
        <begin position="5"/>
        <end position="118"/>
    </location>
</feature>
<dbReference type="GO" id="GO:0046654">
    <property type="term" value="P:tetrahydrofolate biosynthetic process"/>
    <property type="evidence" value="ECO:0007669"/>
    <property type="project" value="UniProtKB-UniRule"/>
</dbReference>
<dbReference type="Pfam" id="PF02152">
    <property type="entry name" value="FolB"/>
    <property type="match status" value="1"/>
</dbReference>
<organism evidence="8 9">
    <name type="scientific">Nitrospirillum iridis</name>
    <dbReference type="NCBI Taxonomy" id="765888"/>
    <lineage>
        <taxon>Bacteria</taxon>
        <taxon>Pseudomonadati</taxon>
        <taxon>Pseudomonadota</taxon>
        <taxon>Alphaproteobacteria</taxon>
        <taxon>Rhodospirillales</taxon>
        <taxon>Azospirillaceae</taxon>
        <taxon>Nitrospirillum</taxon>
    </lineage>
</organism>
<dbReference type="GO" id="GO:0005737">
    <property type="term" value="C:cytoplasm"/>
    <property type="evidence" value="ECO:0007669"/>
    <property type="project" value="TreeGrafter"/>
</dbReference>
<evidence type="ECO:0000256" key="6">
    <source>
        <dbReference type="RuleBase" id="RU362079"/>
    </source>
</evidence>
<comment type="similarity">
    <text evidence="3 6">Belongs to the DHNA family.</text>
</comment>
<keyword evidence="4 6" id="KW-0289">Folate biosynthesis</keyword>
<name>A0A7X0EF93_9PROT</name>
<evidence type="ECO:0000256" key="2">
    <source>
        <dbReference type="ARBA" id="ARBA00005013"/>
    </source>
</evidence>
<evidence type="ECO:0000313" key="9">
    <source>
        <dbReference type="Proteomes" id="UP000539175"/>
    </source>
</evidence>
<gene>
    <name evidence="8" type="ORF">FHS74_004361</name>
</gene>